<feature type="non-terminal residue" evidence="2">
    <location>
        <position position="1"/>
    </location>
</feature>
<dbReference type="GO" id="GO:0004386">
    <property type="term" value="F:helicase activity"/>
    <property type="evidence" value="ECO:0007669"/>
    <property type="project" value="InterPro"/>
</dbReference>
<reference evidence="2" key="1">
    <citation type="journal article" date="2015" name="Nature">
        <title>Complex archaea that bridge the gap between prokaryotes and eukaryotes.</title>
        <authorList>
            <person name="Spang A."/>
            <person name="Saw J.H."/>
            <person name="Jorgensen S.L."/>
            <person name="Zaremba-Niedzwiedzka K."/>
            <person name="Martijn J."/>
            <person name="Lind A.E."/>
            <person name="van Eijk R."/>
            <person name="Schleper C."/>
            <person name="Guy L."/>
            <person name="Ettema T.J."/>
        </authorList>
    </citation>
    <scope>NUCLEOTIDE SEQUENCE</scope>
</reference>
<accession>A0A0F9H7W4</accession>
<dbReference type="InterPro" id="IPR027417">
    <property type="entry name" value="P-loop_NTPase"/>
</dbReference>
<dbReference type="SMART" id="SM00491">
    <property type="entry name" value="HELICc2"/>
    <property type="match status" value="1"/>
</dbReference>
<dbReference type="Gene3D" id="3.40.50.300">
    <property type="entry name" value="P-loop containing nucleotide triphosphate hydrolases"/>
    <property type="match status" value="1"/>
</dbReference>
<gene>
    <name evidence="2" type="ORF">LCGC14_1817910</name>
</gene>
<sequence length="226" mass="25608">LGLSEPLCAESGSSFSNSHTNYQFYTVPSPFDSARWPTYFRPVVSLNKGSTDEEWGRIAEVVHDYMHRYSSVKGIIHVSAANQVERVSTRIKGCASCSLRIQTPRPGLVRHALFRQFREDATSWLIHYSAGEGESFDDDTARIQLIAKVPFGDLSDKLTRLRSEEPGMGSRFYAAVTAGRIAQTAGRVMRHQDDYGETVILDGAFRRLWTWHKDVFPSWFSDILHM</sequence>
<comment type="caution">
    <text evidence="2">The sequence shown here is derived from an EMBL/GenBank/DDBJ whole genome shotgun (WGS) entry which is preliminary data.</text>
</comment>
<dbReference type="GO" id="GO:0006139">
    <property type="term" value="P:nucleobase-containing compound metabolic process"/>
    <property type="evidence" value="ECO:0007669"/>
    <property type="project" value="InterPro"/>
</dbReference>
<dbReference type="EMBL" id="LAZR01017757">
    <property type="protein sequence ID" value="KKL99086.1"/>
    <property type="molecule type" value="Genomic_DNA"/>
</dbReference>
<evidence type="ECO:0000313" key="2">
    <source>
        <dbReference type="EMBL" id="KKL99086.1"/>
    </source>
</evidence>
<name>A0A0F9H7W4_9ZZZZ</name>
<organism evidence="2">
    <name type="scientific">marine sediment metagenome</name>
    <dbReference type="NCBI Taxonomy" id="412755"/>
    <lineage>
        <taxon>unclassified sequences</taxon>
        <taxon>metagenomes</taxon>
        <taxon>ecological metagenomes</taxon>
    </lineage>
</organism>
<protein>
    <recommendedName>
        <fullName evidence="1">ATP-dependent helicase C-terminal domain-containing protein</fullName>
    </recommendedName>
</protein>
<dbReference type="InterPro" id="IPR006555">
    <property type="entry name" value="ATP-dep_Helicase_C"/>
</dbReference>
<dbReference type="GO" id="GO:0003676">
    <property type="term" value="F:nucleic acid binding"/>
    <property type="evidence" value="ECO:0007669"/>
    <property type="project" value="InterPro"/>
</dbReference>
<dbReference type="AlphaFoldDB" id="A0A0F9H7W4"/>
<proteinExistence type="predicted"/>
<dbReference type="GO" id="GO:0005524">
    <property type="term" value="F:ATP binding"/>
    <property type="evidence" value="ECO:0007669"/>
    <property type="project" value="InterPro"/>
</dbReference>
<feature type="domain" description="ATP-dependent helicase C-terminal" evidence="1">
    <location>
        <begin position="77"/>
        <end position="207"/>
    </location>
</feature>
<dbReference type="GO" id="GO:0016818">
    <property type="term" value="F:hydrolase activity, acting on acid anhydrides, in phosphorus-containing anhydrides"/>
    <property type="evidence" value="ECO:0007669"/>
    <property type="project" value="InterPro"/>
</dbReference>
<dbReference type="Pfam" id="PF13307">
    <property type="entry name" value="Helicase_C_2"/>
    <property type="match status" value="1"/>
</dbReference>
<evidence type="ECO:0000259" key="1">
    <source>
        <dbReference type="SMART" id="SM00491"/>
    </source>
</evidence>